<dbReference type="KEGG" id="rba:RB10668"/>
<name>Q7UKF8_RHOBA</name>
<evidence type="ECO:0000313" key="2">
    <source>
        <dbReference type="Proteomes" id="UP000001025"/>
    </source>
</evidence>
<dbReference type="EMBL" id="BX294152">
    <property type="protein sequence ID" value="CAD76906.1"/>
    <property type="molecule type" value="Genomic_DNA"/>
</dbReference>
<gene>
    <name evidence="1" type="ordered locus">RB10668</name>
</gene>
<organism evidence="1 2">
    <name type="scientific">Rhodopirellula baltica (strain DSM 10527 / NCIMB 13988 / SH1)</name>
    <dbReference type="NCBI Taxonomy" id="243090"/>
    <lineage>
        <taxon>Bacteria</taxon>
        <taxon>Pseudomonadati</taxon>
        <taxon>Planctomycetota</taxon>
        <taxon>Planctomycetia</taxon>
        <taxon>Pirellulales</taxon>
        <taxon>Pirellulaceae</taxon>
        <taxon>Rhodopirellula</taxon>
    </lineage>
</organism>
<dbReference type="InParanoid" id="Q7UKF8"/>
<reference evidence="1 2" key="1">
    <citation type="journal article" date="2003" name="Proc. Natl. Acad. Sci. U.S.A.">
        <title>Complete genome sequence of the marine planctomycete Pirellula sp. strain 1.</title>
        <authorList>
            <person name="Gloeckner F.O."/>
            <person name="Kube M."/>
            <person name="Bauer M."/>
            <person name="Teeling H."/>
            <person name="Lombardot T."/>
            <person name="Ludwig W."/>
            <person name="Gade D."/>
            <person name="Beck A."/>
            <person name="Borzym K."/>
            <person name="Heitmann K."/>
            <person name="Rabus R."/>
            <person name="Schlesner H."/>
            <person name="Amann R."/>
            <person name="Reinhardt R."/>
        </authorList>
    </citation>
    <scope>NUCLEOTIDE SEQUENCE [LARGE SCALE GENOMIC DNA]</scope>
    <source>
        <strain evidence="2">DSM 10527 / NCIMB 13988 / SH1</strain>
    </source>
</reference>
<dbReference type="HOGENOM" id="CLU_2976316_0_0_0"/>
<dbReference type="AlphaFoldDB" id="Q7UKF8"/>
<sequence>MLANTSIRRFLIDHWWLIASREMSRQPAAISSPLHPGLLSSLFVVWCHTQLADPPEKH</sequence>
<dbReference type="EnsemblBacteria" id="CAD76906">
    <property type="protein sequence ID" value="CAD76906"/>
    <property type="gene ID" value="RB10668"/>
</dbReference>
<keyword evidence="2" id="KW-1185">Reference proteome</keyword>
<protein>
    <submittedName>
        <fullName evidence="1">Uncharacterized protein</fullName>
    </submittedName>
</protein>
<accession>Q7UKF8</accession>
<evidence type="ECO:0000313" key="1">
    <source>
        <dbReference type="EMBL" id="CAD76906.1"/>
    </source>
</evidence>
<proteinExistence type="predicted"/>
<dbReference type="Proteomes" id="UP000001025">
    <property type="component" value="Chromosome"/>
</dbReference>